<evidence type="ECO:0000313" key="2">
    <source>
        <dbReference type="Proteomes" id="UP001153269"/>
    </source>
</evidence>
<reference evidence="1" key="1">
    <citation type="submission" date="2020-03" db="EMBL/GenBank/DDBJ databases">
        <authorList>
            <person name="Weist P."/>
        </authorList>
    </citation>
    <scope>NUCLEOTIDE SEQUENCE</scope>
</reference>
<proteinExistence type="predicted"/>
<protein>
    <submittedName>
        <fullName evidence="1">Uncharacterized protein</fullName>
    </submittedName>
</protein>
<dbReference type="AlphaFoldDB" id="A0A9N7UI32"/>
<organism evidence="1 2">
    <name type="scientific">Pleuronectes platessa</name>
    <name type="common">European plaice</name>
    <dbReference type="NCBI Taxonomy" id="8262"/>
    <lineage>
        <taxon>Eukaryota</taxon>
        <taxon>Metazoa</taxon>
        <taxon>Chordata</taxon>
        <taxon>Craniata</taxon>
        <taxon>Vertebrata</taxon>
        <taxon>Euteleostomi</taxon>
        <taxon>Actinopterygii</taxon>
        <taxon>Neopterygii</taxon>
        <taxon>Teleostei</taxon>
        <taxon>Neoteleostei</taxon>
        <taxon>Acanthomorphata</taxon>
        <taxon>Carangaria</taxon>
        <taxon>Pleuronectiformes</taxon>
        <taxon>Pleuronectoidei</taxon>
        <taxon>Pleuronectidae</taxon>
        <taxon>Pleuronectes</taxon>
    </lineage>
</organism>
<dbReference type="Proteomes" id="UP001153269">
    <property type="component" value="Unassembled WGS sequence"/>
</dbReference>
<accession>A0A9N7UI32</accession>
<comment type="caution">
    <text evidence="1">The sequence shown here is derived from an EMBL/GenBank/DDBJ whole genome shotgun (WGS) entry which is preliminary data.</text>
</comment>
<dbReference type="EMBL" id="CADEAL010001257">
    <property type="protein sequence ID" value="CAB1430664.1"/>
    <property type="molecule type" value="Genomic_DNA"/>
</dbReference>
<keyword evidence="2" id="KW-1185">Reference proteome</keyword>
<name>A0A9N7UI32_PLEPL</name>
<gene>
    <name evidence="1" type="ORF">PLEPLA_LOCUS18646</name>
</gene>
<sequence length="142" mass="16795">MNQQRSAEQLHFRLSSHQAAYFGGCREHDPQTSLWSPSRCWRHCQVPAGPVWQHFTRTRTQTLALRIFRTAPEHRLRPFHQRSNYKHLGFKWGGDMLIEDSTDYKSEGILTTSPWRRVVGWVLEAQTETRARTLGRYQLGWM</sequence>
<evidence type="ECO:0000313" key="1">
    <source>
        <dbReference type="EMBL" id="CAB1430664.1"/>
    </source>
</evidence>